<evidence type="ECO:0000259" key="1">
    <source>
        <dbReference type="Pfam" id="PF01494"/>
    </source>
</evidence>
<accession>A0LGZ3</accession>
<dbReference type="Pfam" id="PF21688">
    <property type="entry name" value="FAD-depend_C"/>
    <property type="match status" value="1"/>
</dbReference>
<dbReference type="InParanoid" id="A0LGZ3"/>
<proteinExistence type="predicted"/>
<reference evidence="3 4" key="1">
    <citation type="submission" date="2006-10" db="EMBL/GenBank/DDBJ databases">
        <title>Complete sequence of Syntrophobacter fumaroxidans MPOB.</title>
        <authorList>
            <consortium name="US DOE Joint Genome Institute"/>
            <person name="Copeland A."/>
            <person name="Lucas S."/>
            <person name="Lapidus A."/>
            <person name="Barry K."/>
            <person name="Detter J.C."/>
            <person name="Glavina del Rio T."/>
            <person name="Hammon N."/>
            <person name="Israni S."/>
            <person name="Pitluck S."/>
            <person name="Goltsman E.G."/>
            <person name="Martinez M."/>
            <person name="Schmutz J."/>
            <person name="Larimer F."/>
            <person name="Land M."/>
            <person name="Hauser L."/>
            <person name="Kyrpides N."/>
            <person name="Kim E."/>
            <person name="Boone D.R."/>
            <person name="Brockman F."/>
            <person name="Culley D."/>
            <person name="Ferry J."/>
            <person name="Gunsalus R."/>
            <person name="McInerney M.J."/>
            <person name="Morrison M."/>
            <person name="Plugge C."/>
            <person name="Rohlin L."/>
            <person name="Scholten J."/>
            <person name="Sieber J."/>
            <person name="Stams A.J.M."/>
            <person name="Worm P."/>
            <person name="Henstra A.M."/>
            <person name="Richardson P."/>
        </authorList>
    </citation>
    <scope>NUCLEOTIDE SEQUENCE [LARGE SCALE GENOMIC DNA]</scope>
    <source>
        <strain evidence="4">DSM 10017 / MPOB</strain>
    </source>
</reference>
<dbReference type="InterPro" id="IPR002938">
    <property type="entry name" value="FAD-bd"/>
</dbReference>
<evidence type="ECO:0000313" key="4">
    <source>
        <dbReference type="Proteomes" id="UP000001784"/>
    </source>
</evidence>
<name>A0LGZ3_SYNFM</name>
<protein>
    <submittedName>
        <fullName evidence="3">FAD dependent oxidoreductase</fullName>
    </submittedName>
</protein>
<dbReference type="PIRSF" id="PIRSF038984">
    <property type="entry name" value="FAD_binding_protein"/>
    <property type="match status" value="1"/>
</dbReference>
<dbReference type="InterPro" id="IPR036188">
    <property type="entry name" value="FAD/NAD-bd_sf"/>
</dbReference>
<dbReference type="PANTHER" id="PTHR43106">
    <property type="entry name" value="DEHYDROGENASE-RELATED"/>
    <property type="match status" value="1"/>
</dbReference>
<dbReference type="eggNOG" id="COG2509">
    <property type="taxonomic scope" value="Bacteria"/>
</dbReference>
<dbReference type="SUPFAM" id="SSF51905">
    <property type="entry name" value="FAD/NAD(P)-binding domain"/>
    <property type="match status" value="1"/>
</dbReference>
<feature type="domain" description="FAD-dependent protein C-terminal" evidence="2">
    <location>
        <begin position="233"/>
        <end position="410"/>
    </location>
</feature>
<feature type="domain" description="FAD-binding" evidence="1">
    <location>
        <begin position="17"/>
        <end position="47"/>
    </location>
</feature>
<dbReference type="PANTHER" id="PTHR43106:SF1">
    <property type="entry name" value="DEHYDROGENASE-RELATED"/>
    <property type="match status" value="1"/>
</dbReference>
<evidence type="ECO:0000313" key="3">
    <source>
        <dbReference type="EMBL" id="ABK16695.1"/>
    </source>
</evidence>
<organism evidence="3 4">
    <name type="scientific">Syntrophobacter fumaroxidans (strain DSM 10017 / MPOB)</name>
    <dbReference type="NCBI Taxonomy" id="335543"/>
    <lineage>
        <taxon>Bacteria</taxon>
        <taxon>Pseudomonadati</taxon>
        <taxon>Thermodesulfobacteriota</taxon>
        <taxon>Syntrophobacteria</taxon>
        <taxon>Syntrophobacterales</taxon>
        <taxon>Syntrophobacteraceae</taxon>
        <taxon>Syntrophobacter</taxon>
    </lineage>
</organism>
<sequence length="471" mass="50714">MGTRKRAIPCRKGQVMDYEVAVIGAGPAGLFAALHLAEAGVSPILLVEQGPDLGERRRDGPGGLLRGWGGAGAFSDGKLILSPDVGGLLGELLPADDLNALVEQVDRIYQALGAPPGSFGDDYDAIDLLKTRARHAALTYIPTRLRHIGTDNCRLVLRNLRERLTERVEIRTLCRAEKILVEDSTVTGLTLEDGTVVSARHVVAAPGRAGAVWVREEARRLGIPSVPSPVDIGVRVEVPAEVLAPLTEAAYEAKLIHYSHTFDDKVRTFCMNPHGEVVVEELDGLATVNGHSYASRKTENSNFAILVSSFFTEPFNDPISYGRNIACLANLLGHGVIVQRLGDLLAGRRSTTARLERCLTRPTLRAATPGDLSFALPYRHLRDILEMIEAMDVMAPGINSRHTLLYGVEVKFYSHRLKLTADLETPVRNLFAVGDGAGITRGLIQASVSGVVAARAIIRANRQPGAKGSSG</sequence>
<dbReference type="GO" id="GO:0071949">
    <property type="term" value="F:FAD binding"/>
    <property type="evidence" value="ECO:0007669"/>
    <property type="project" value="InterPro"/>
</dbReference>
<evidence type="ECO:0000259" key="2">
    <source>
        <dbReference type="Pfam" id="PF21688"/>
    </source>
</evidence>
<dbReference type="Pfam" id="PF01494">
    <property type="entry name" value="FAD_binding_3"/>
    <property type="match status" value="1"/>
</dbReference>
<dbReference type="InterPro" id="IPR028348">
    <property type="entry name" value="FAD-binding_protein"/>
</dbReference>
<gene>
    <name evidence="3" type="ordered locus">Sfum_1001</name>
</gene>
<dbReference type="AlphaFoldDB" id="A0LGZ3"/>
<dbReference type="PRINTS" id="PR00420">
    <property type="entry name" value="RNGMNOXGNASE"/>
</dbReference>
<dbReference type="EMBL" id="CP000478">
    <property type="protein sequence ID" value="ABK16695.1"/>
    <property type="molecule type" value="Genomic_DNA"/>
</dbReference>
<dbReference type="InterPro" id="IPR049516">
    <property type="entry name" value="FAD-depend_C"/>
</dbReference>
<dbReference type="KEGG" id="sfu:Sfum_1001"/>
<keyword evidence="4" id="KW-1185">Reference proteome</keyword>
<dbReference type="Proteomes" id="UP000001784">
    <property type="component" value="Chromosome"/>
</dbReference>
<dbReference type="HOGENOM" id="CLU_046973_1_0_7"/>
<dbReference type="Gene3D" id="3.50.50.60">
    <property type="entry name" value="FAD/NAD(P)-binding domain"/>
    <property type="match status" value="2"/>
</dbReference>